<evidence type="ECO:0000313" key="3">
    <source>
        <dbReference type="EMBL" id="MBD3918264.1"/>
    </source>
</evidence>
<proteinExistence type="predicted"/>
<dbReference type="Pfam" id="PF03961">
    <property type="entry name" value="FapA"/>
    <property type="match status" value="1"/>
</dbReference>
<evidence type="ECO:0000259" key="2">
    <source>
        <dbReference type="Pfam" id="PF20250"/>
    </source>
</evidence>
<dbReference type="InterPro" id="IPR046865">
    <property type="entry name" value="FapA_b_solenoid"/>
</dbReference>
<comment type="caution">
    <text evidence="3">The sequence shown here is derived from an EMBL/GenBank/DDBJ whole genome shotgun (WGS) entry which is preliminary data.</text>
</comment>
<reference evidence="3 4" key="1">
    <citation type="submission" date="2020-09" db="EMBL/GenBank/DDBJ databases">
        <title>Paenibacillus sp. strain PR3 16S rRNA gene Genome sequencing and assembly.</title>
        <authorList>
            <person name="Kim J."/>
        </authorList>
    </citation>
    <scope>NUCLEOTIDE SEQUENCE [LARGE SCALE GENOMIC DNA]</scope>
    <source>
        <strain evidence="3 4">PR3</strain>
    </source>
</reference>
<feature type="domain" description="Flagellar Assembly Protein A N-terminal region" evidence="2">
    <location>
        <begin position="11"/>
        <end position="185"/>
    </location>
</feature>
<name>A0ABR8MQJ2_9BACL</name>
<gene>
    <name evidence="3" type="ORF">H8B09_05820</name>
</gene>
<sequence length="468" mass="50949">MSEAGQLEQHIRIQISADKLSAFIQFNRADESFTCSPEALEQYVKNNGVIYGLQYDVIHKIAKDPKAYFYNQTLIAAGDPAQQGENGKIQLIHHLDDESMHRPVESADGKVDLKEVNRINNVARGQLIAERIPATEGKEGKSVTGVVLPGKNGKEARFKVGKNVVLNNEQTAMYAAIDGLMTKTDNDKINVFPVYEVNGDVDYRTGNIDFVGTVVIRGNVLTGFRVKASGDIRVIGGVEGAELESEGSIEITGGVMASDKGYLKANRNIKLSFVQDGRLQAGENIIVSQSIMHSQLKAGKSVICSGAKGLIVGGVVQAGERVAARTIGNTTSTSTVIEVGVLPELRTELQELRTSVRQLVDSIDKTEKALSLLDQLASSGQLSDDKLALRVKLGATKRQTNDQIDMKRERIFEIEKALEDSDSARVDVANVCYGGSKIVIGRYTRFVKDSTQRCCFRLQDGDVSIISI</sequence>
<dbReference type="PANTHER" id="PTHR38032">
    <property type="entry name" value="POLYMERASE-RELATED"/>
    <property type="match status" value="1"/>
</dbReference>
<dbReference type="InterPro" id="IPR005646">
    <property type="entry name" value="FapA"/>
</dbReference>
<keyword evidence="4" id="KW-1185">Reference proteome</keyword>
<keyword evidence="1" id="KW-0175">Coiled coil</keyword>
<organism evidence="3 4">
    <name type="scientific">Paenibacillus terricola</name>
    <dbReference type="NCBI Taxonomy" id="2763503"/>
    <lineage>
        <taxon>Bacteria</taxon>
        <taxon>Bacillati</taxon>
        <taxon>Bacillota</taxon>
        <taxon>Bacilli</taxon>
        <taxon>Bacillales</taxon>
        <taxon>Paenibacillaceae</taxon>
        <taxon>Paenibacillus</taxon>
    </lineage>
</organism>
<accession>A0ABR8MQJ2</accession>
<evidence type="ECO:0000313" key="4">
    <source>
        <dbReference type="Proteomes" id="UP000609346"/>
    </source>
</evidence>
<dbReference type="Proteomes" id="UP000609346">
    <property type="component" value="Unassembled WGS sequence"/>
</dbReference>
<feature type="coiled-coil region" evidence="1">
    <location>
        <begin position="342"/>
        <end position="369"/>
    </location>
</feature>
<dbReference type="InterPro" id="IPR046866">
    <property type="entry name" value="FapA_N"/>
</dbReference>
<dbReference type="RefSeq" id="WP_191202474.1">
    <property type="nucleotide sequence ID" value="NZ_JACXZA010000001.1"/>
</dbReference>
<dbReference type="Pfam" id="PF20250">
    <property type="entry name" value="FapA_N"/>
    <property type="match status" value="1"/>
</dbReference>
<dbReference type="EMBL" id="JACXZA010000001">
    <property type="protein sequence ID" value="MBD3918264.1"/>
    <property type="molecule type" value="Genomic_DNA"/>
</dbReference>
<protein>
    <submittedName>
        <fullName evidence="3">DUF342 domain-containing protein</fullName>
    </submittedName>
</protein>
<dbReference type="PANTHER" id="PTHR38032:SF1">
    <property type="entry name" value="RNA-BINDING PROTEIN KHPB N-TERMINAL DOMAIN-CONTAINING PROTEIN"/>
    <property type="match status" value="1"/>
</dbReference>
<evidence type="ECO:0000256" key="1">
    <source>
        <dbReference type="SAM" id="Coils"/>
    </source>
</evidence>